<sequence length="114" mass="11920">MPAALIQRTPQSNPNPLVIWAWARDCGVFCTSDPDQRAAFQHGPVPEPPSTAPLLASDRSAGCEEEAGGGCGGRFGKRGAESAPGHHWKEGQKLGEGAHQGQSGWSKTTGAMDL</sequence>
<organism evidence="2 3">
    <name type="scientific">Phakopsora pachyrhizi</name>
    <name type="common">Asian soybean rust disease fungus</name>
    <dbReference type="NCBI Taxonomy" id="170000"/>
    <lineage>
        <taxon>Eukaryota</taxon>
        <taxon>Fungi</taxon>
        <taxon>Dikarya</taxon>
        <taxon>Basidiomycota</taxon>
        <taxon>Pucciniomycotina</taxon>
        <taxon>Pucciniomycetes</taxon>
        <taxon>Pucciniales</taxon>
        <taxon>Phakopsoraceae</taxon>
        <taxon>Phakopsora</taxon>
    </lineage>
</organism>
<dbReference type="Proteomes" id="UP001153365">
    <property type="component" value="Unassembled WGS sequence"/>
</dbReference>
<accession>A0AAV0B2Q8</accession>
<protein>
    <submittedName>
        <fullName evidence="2">Uncharacterized protein</fullName>
    </submittedName>
</protein>
<dbReference type="AlphaFoldDB" id="A0AAV0B2Q8"/>
<comment type="caution">
    <text evidence="2">The sequence shown here is derived from an EMBL/GenBank/DDBJ whole genome shotgun (WGS) entry which is preliminary data.</text>
</comment>
<keyword evidence="3" id="KW-1185">Reference proteome</keyword>
<feature type="region of interest" description="Disordered" evidence="1">
    <location>
        <begin position="39"/>
        <end position="114"/>
    </location>
</feature>
<reference evidence="2" key="1">
    <citation type="submission" date="2022-06" db="EMBL/GenBank/DDBJ databases">
        <authorList>
            <consortium name="SYNGENTA / RWTH Aachen University"/>
        </authorList>
    </citation>
    <scope>NUCLEOTIDE SEQUENCE</scope>
</reference>
<dbReference type="EMBL" id="CALTRL010003193">
    <property type="protein sequence ID" value="CAH7678492.1"/>
    <property type="molecule type" value="Genomic_DNA"/>
</dbReference>
<name>A0AAV0B2Q8_PHAPC</name>
<evidence type="ECO:0000313" key="3">
    <source>
        <dbReference type="Proteomes" id="UP001153365"/>
    </source>
</evidence>
<gene>
    <name evidence="2" type="ORF">PPACK8108_LOCUS13019</name>
</gene>
<proteinExistence type="predicted"/>
<feature type="compositionally biased region" description="Polar residues" evidence="1">
    <location>
        <begin position="100"/>
        <end position="114"/>
    </location>
</feature>
<evidence type="ECO:0000256" key="1">
    <source>
        <dbReference type="SAM" id="MobiDB-lite"/>
    </source>
</evidence>
<evidence type="ECO:0000313" key="2">
    <source>
        <dbReference type="EMBL" id="CAH7678492.1"/>
    </source>
</evidence>